<dbReference type="Pfam" id="PF01841">
    <property type="entry name" value="Transglut_core"/>
    <property type="match status" value="1"/>
</dbReference>
<dbReference type="InterPro" id="IPR038765">
    <property type="entry name" value="Papain-like_cys_pep_sf"/>
</dbReference>
<dbReference type="PANTHER" id="PTHR33490">
    <property type="entry name" value="BLR5614 PROTEIN-RELATED"/>
    <property type="match status" value="1"/>
</dbReference>
<organism evidence="3">
    <name type="scientific">bioreactor metagenome</name>
    <dbReference type="NCBI Taxonomy" id="1076179"/>
    <lineage>
        <taxon>unclassified sequences</taxon>
        <taxon>metagenomes</taxon>
        <taxon>ecological metagenomes</taxon>
    </lineage>
</organism>
<evidence type="ECO:0000256" key="1">
    <source>
        <dbReference type="SAM" id="MobiDB-lite"/>
    </source>
</evidence>
<name>A0A644U9J0_9ZZZZ</name>
<protein>
    <recommendedName>
        <fullName evidence="2">Transglutaminase-like domain-containing protein</fullName>
    </recommendedName>
</protein>
<dbReference type="SMART" id="SM00460">
    <property type="entry name" value="TGc"/>
    <property type="match status" value="1"/>
</dbReference>
<feature type="region of interest" description="Disordered" evidence="1">
    <location>
        <begin position="120"/>
        <end position="158"/>
    </location>
</feature>
<evidence type="ECO:0000259" key="2">
    <source>
        <dbReference type="SMART" id="SM00460"/>
    </source>
</evidence>
<dbReference type="Pfam" id="PF09373">
    <property type="entry name" value="PMBR"/>
    <property type="match status" value="1"/>
</dbReference>
<feature type="domain" description="Transglutaminase-like" evidence="2">
    <location>
        <begin position="408"/>
        <end position="469"/>
    </location>
</feature>
<reference evidence="3" key="1">
    <citation type="submission" date="2019-08" db="EMBL/GenBank/DDBJ databases">
        <authorList>
            <person name="Kucharzyk K."/>
            <person name="Murdoch R.W."/>
            <person name="Higgins S."/>
            <person name="Loffler F."/>
        </authorList>
    </citation>
    <scope>NUCLEOTIDE SEQUENCE</scope>
</reference>
<feature type="compositionally biased region" description="Low complexity" evidence="1">
    <location>
        <begin position="120"/>
        <end position="137"/>
    </location>
</feature>
<dbReference type="Gene3D" id="3.10.620.30">
    <property type="match status" value="1"/>
</dbReference>
<dbReference type="InterPro" id="IPR002931">
    <property type="entry name" value="Transglutaminase-like"/>
</dbReference>
<dbReference type="PANTHER" id="PTHR33490:SF3">
    <property type="entry name" value="CONSERVED INTEGRAL MEMBRANE PROTEIN"/>
    <property type="match status" value="1"/>
</dbReference>
<dbReference type="AlphaFoldDB" id="A0A644U9J0"/>
<evidence type="ECO:0000313" key="3">
    <source>
        <dbReference type="EMBL" id="MPL75608.1"/>
    </source>
</evidence>
<accession>A0A644U9J0</accession>
<proteinExistence type="predicted"/>
<gene>
    <name evidence="3" type="ORF">SDC9_21435</name>
</gene>
<dbReference type="SUPFAM" id="SSF54001">
    <property type="entry name" value="Cysteine proteinases"/>
    <property type="match status" value="1"/>
</dbReference>
<feature type="compositionally biased region" description="Polar residues" evidence="1">
    <location>
        <begin position="138"/>
        <end position="150"/>
    </location>
</feature>
<comment type="caution">
    <text evidence="3">The sequence shown here is derived from an EMBL/GenBank/DDBJ whole genome shotgun (WGS) entry which is preliminary data.</text>
</comment>
<dbReference type="EMBL" id="VSSQ01000090">
    <property type="protein sequence ID" value="MPL75608.1"/>
    <property type="molecule type" value="Genomic_DNA"/>
</dbReference>
<sequence length="496" mass="54228">MLSLFFFSIGVTFASDVGDNENINFEEKNYLKNFDNITNSDSGTSDLLDSDNGLEYINNSENSTNNNLLSSNTSSDNLDSNIISDNSDLDVSSGNLGLNVSSDNLDSNGSFSSGNVINTNSSSNISSNSTNNTNNTNKANETIKSSSNTKFAAGGDERPTKLSQSQILAASDSVYKYIKKYKKLPNYVTIAGYKFSMPEFLYLMSVTVYYKNANKNSAVTPKYGISNPSKPTGVSVKGKLSKAQYSSYSKSIIKFMKKYNKAPNYISTKLGKMQYQTAIFGLSMLLQWSNSHESKLLKSLSISVGKKNSINKYIPKYVRSSSSSTTDSSKEKVPSSVLNSKYNGESLAKYLNPSKNCQSTNSKIKALAKKLTSGHTSQLSKAKAIFNWVRDKVSYSFYYNTKKGATGTYNSRTGNCVDKTHLLIALLRSSGIAARYANGQAKFTSGNTYGHVWAQVLIGDTWVVADTTSSRNSFGVVNNWKASTAKVYGYYSSISF</sequence>
<dbReference type="InterPro" id="IPR018975">
    <property type="entry name" value="Pseudomurein-binding_repeat"/>
</dbReference>